<proteinExistence type="predicted"/>
<sequence length="82" mass="9734">MIDFNQRPPLPKSLKVAMGAVMLLAILDHTRIFFHYWNTSPTDLETTTLHLFFTRFISHFFAPTVFFHQWDTMPYVPPNCFQ</sequence>
<dbReference type="EMBL" id="CP030041">
    <property type="protein sequence ID" value="AWW29519.1"/>
    <property type="molecule type" value="Genomic_DNA"/>
</dbReference>
<gene>
    <name evidence="1" type="ORF">DN752_04895</name>
</gene>
<name>A0A2Z4IFG3_9BACT</name>
<evidence type="ECO:0000313" key="2">
    <source>
        <dbReference type="Proteomes" id="UP000248688"/>
    </source>
</evidence>
<dbReference type="KEGG" id="est:DN752_04895"/>
<dbReference type="AlphaFoldDB" id="A0A2Z4IFG3"/>
<evidence type="ECO:0000313" key="1">
    <source>
        <dbReference type="EMBL" id="AWW29519.1"/>
    </source>
</evidence>
<accession>A0A2Z4IFG3</accession>
<reference evidence="1 2" key="1">
    <citation type="submission" date="2018-06" db="EMBL/GenBank/DDBJ databases">
        <title>Echinicola strongylocentroti sp. nov., isolated from a sea urchin Strongylocentrotus intermedius.</title>
        <authorList>
            <person name="Bae S.S."/>
        </authorList>
    </citation>
    <scope>NUCLEOTIDE SEQUENCE [LARGE SCALE GENOMIC DNA]</scope>
    <source>
        <strain evidence="1 2">MEBiC08714</strain>
    </source>
</reference>
<protein>
    <submittedName>
        <fullName evidence="1">Uncharacterized protein</fullName>
    </submittedName>
</protein>
<organism evidence="1 2">
    <name type="scientific">Echinicola strongylocentroti</name>
    <dbReference type="NCBI Taxonomy" id="1795355"/>
    <lineage>
        <taxon>Bacteria</taxon>
        <taxon>Pseudomonadati</taxon>
        <taxon>Bacteroidota</taxon>
        <taxon>Cytophagia</taxon>
        <taxon>Cytophagales</taxon>
        <taxon>Cyclobacteriaceae</taxon>
        <taxon>Echinicola</taxon>
    </lineage>
</organism>
<dbReference type="Proteomes" id="UP000248688">
    <property type="component" value="Chromosome"/>
</dbReference>
<dbReference type="OrthoDB" id="508112at2"/>
<keyword evidence="2" id="KW-1185">Reference proteome</keyword>